<dbReference type="RefSeq" id="WP_136953179.1">
    <property type="nucleotide sequence ID" value="NZ_CP039712.1"/>
</dbReference>
<keyword evidence="3" id="KW-1185">Reference proteome</keyword>
<dbReference type="AlphaFoldDB" id="A0A4D7CWI1"/>
<evidence type="ECO:0000259" key="1">
    <source>
        <dbReference type="Pfam" id="PF17881"/>
    </source>
</evidence>
<dbReference type="EMBL" id="CP039712">
    <property type="protein sequence ID" value="QCI86346.1"/>
    <property type="molecule type" value="Genomic_DNA"/>
</dbReference>
<protein>
    <submittedName>
        <fullName evidence="2">Peptidase</fullName>
    </submittedName>
</protein>
<accession>A0A4D7CWI1</accession>
<evidence type="ECO:0000313" key="2">
    <source>
        <dbReference type="EMBL" id="QCI86346.1"/>
    </source>
</evidence>
<name>A0A4D7CWI1_9ENTE</name>
<dbReference type="Proteomes" id="UP000298615">
    <property type="component" value="Chromosome"/>
</dbReference>
<dbReference type="KEGG" id="vao:FA707_04920"/>
<proteinExistence type="predicted"/>
<dbReference type="InterPro" id="IPR046350">
    <property type="entry name" value="Cystatin_sf"/>
</dbReference>
<dbReference type="OrthoDB" id="2242521at2"/>
<dbReference type="Gene3D" id="3.10.450.40">
    <property type="match status" value="2"/>
</dbReference>
<dbReference type="SUPFAM" id="SSF54403">
    <property type="entry name" value="Cystatin/monellin"/>
    <property type="match status" value="2"/>
</dbReference>
<gene>
    <name evidence="2" type="ORF">FA707_04920</name>
</gene>
<reference evidence="2 3" key="1">
    <citation type="submission" date="2019-04" db="EMBL/GenBank/DDBJ databases">
        <title>Vagococcus sp. nov., isolated from faeces of yaks (Bos grunniens).</title>
        <authorList>
            <person name="Ge Y."/>
        </authorList>
    </citation>
    <scope>NUCLEOTIDE SEQUENCE [LARGE SCALE GENOMIC DNA]</scope>
    <source>
        <strain evidence="2 3">MN-17</strain>
    </source>
</reference>
<dbReference type="InterPro" id="IPR041401">
    <property type="entry name" value="TseB-like_dom"/>
</dbReference>
<sequence>MYKKIMIALIALLVIIISGSVLIFVKSVQPHQQAEKQALAFAKKYIDLETVDEFYWFNRKETNFSLVGTTEKGSEIVAFIPESGDKIKVMKQKEGINYDQVISLIEKDYQPNKILRVNLGMIDDIPQWEVVVQNEDETLTYYLIGFESGKIISVIENV</sequence>
<feature type="domain" description="Cell wall elongation regulator TseB-like" evidence="1">
    <location>
        <begin position="37"/>
        <end position="81"/>
    </location>
</feature>
<organism evidence="2 3">
    <name type="scientific">Vagococcus zengguangii</name>
    <dbReference type="NCBI Taxonomy" id="2571750"/>
    <lineage>
        <taxon>Bacteria</taxon>
        <taxon>Bacillati</taxon>
        <taxon>Bacillota</taxon>
        <taxon>Bacilli</taxon>
        <taxon>Lactobacillales</taxon>
        <taxon>Enterococcaceae</taxon>
        <taxon>Vagococcus</taxon>
    </lineage>
</organism>
<dbReference type="Pfam" id="PF17881">
    <property type="entry name" value="TseB"/>
    <property type="match status" value="1"/>
</dbReference>
<evidence type="ECO:0000313" key="3">
    <source>
        <dbReference type="Proteomes" id="UP000298615"/>
    </source>
</evidence>